<name>A0A402A7R8_9CHLR</name>
<keyword evidence="5 7" id="KW-1133">Transmembrane helix</keyword>
<dbReference type="PROSITE" id="PS50850">
    <property type="entry name" value="MFS"/>
    <property type="match status" value="1"/>
</dbReference>
<feature type="domain" description="Major facilitator superfamily (MFS) profile" evidence="8">
    <location>
        <begin position="1"/>
        <end position="394"/>
    </location>
</feature>
<evidence type="ECO:0000313" key="10">
    <source>
        <dbReference type="Proteomes" id="UP000287352"/>
    </source>
</evidence>
<evidence type="ECO:0000256" key="1">
    <source>
        <dbReference type="ARBA" id="ARBA00004651"/>
    </source>
</evidence>
<evidence type="ECO:0000313" key="9">
    <source>
        <dbReference type="EMBL" id="GCE15220.1"/>
    </source>
</evidence>
<dbReference type="GO" id="GO:0005886">
    <property type="term" value="C:plasma membrane"/>
    <property type="evidence" value="ECO:0007669"/>
    <property type="project" value="UniProtKB-SubCell"/>
</dbReference>
<comment type="subcellular location">
    <subcellularLocation>
        <location evidence="1">Cell membrane</location>
        <topology evidence="1">Multi-pass membrane protein</topology>
    </subcellularLocation>
</comment>
<comment type="caution">
    <text evidence="9">The sequence shown here is derived from an EMBL/GenBank/DDBJ whole genome shotgun (WGS) entry which is preliminary data.</text>
</comment>
<feature type="transmembrane region" description="Helical" evidence="7">
    <location>
        <begin position="131"/>
        <end position="156"/>
    </location>
</feature>
<evidence type="ECO:0000256" key="4">
    <source>
        <dbReference type="ARBA" id="ARBA00022692"/>
    </source>
</evidence>
<accession>A0A402A7R8</accession>
<dbReference type="SUPFAM" id="SSF103473">
    <property type="entry name" value="MFS general substrate transporter"/>
    <property type="match status" value="1"/>
</dbReference>
<feature type="transmembrane region" description="Helical" evidence="7">
    <location>
        <begin position="254"/>
        <end position="276"/>
    </location>
</feature>
<keyword evidence="4 7" id="KW-0812">Transmembrane</keyword>
<dbReference type="InterPro" id="IPR051788">
    <property type="entry name" value="MFS_Transporter"/>
</dbReference>
<feature type="transmembrane region" description="Helical" evidence="7">
    <location>
        <begin position="283"/>
        <end position="301"/>
    </location>
</feature>
<evidence type="ECO:0000256" key="5">
    <source>
        <dbReference type="ARBA" id="ARBA00022989"/>
    </source>
</evidence>
<feature type="transmembrane region" description="Helical" evidence="7">
    <location>
        <begin position="93"/>
        <end position="111"/>
    </location>
</feature>
<reference evidence="10" key="1">
    <citation type="submission" date="2018-12" db="EMBL/GenBank/DDBJ databases">
        <title>Tengunoibacter tsumagoiensis gen. nov., sp. nov., Dictyobacter kobayashii sp. nov., D. alpinus sp. nov., and D. joshuensis sp. nov. and description of Dictyobacteraceae fam. nov. within the order Ktedonobacterales isolated from Tengu-no-mugimeshi.</title>
        <authorList>
            <person name="Wang C.M."/>
            <person name="Zheng Y."/>
            <person name="Sakai Y."/>
            <person name="Toyoda A."/>
            <person name="Minakuchi Y."/>
            <person name="Abe K."/>
            <person name="Yokota A."/>
            <person name="Yabe S."/>
        </authorList>
    </citation>
    <scope>NUCLEOTIDE SEQUENCE [LARGE SCALE GENOMIC DNA]</scope>
    <source>
        <strain evidence="10">Uno3</strain>
    </source>
</reference>
<organism evidence="9 10">
    <name type="scientific">Tengunoibacter tsumagoiensis</name>
    <dbReference type="NCBI Taxonomy" id="2014871"/>
    <lineage>
        <taxon>Bacteria</taxon>
        <taxon>Bacillati</taxon>
        <taxon>Chloroflexota</taxon>
        <taxon>Ktedonobacteria</taxon>
        <taxon>Ktedonobacterales</taxon>
        <taxon>Dictyobacteraceae</taxon>
        <taxon>Tengunoibacter</taxon>
    </lineage>
</organism>
<gene>
    <name evidence="9" type="ORF">KTT_50790</name>
</gene>
<dbReference type="Proteomes" id="UP000287352">
    <property type="component" value="Unassembled WGS sequence"/>
</dbReference>
<feature type="transmembrane region" description="Helical" evidence="7">
    <location>
        <begin position="212"/>
        <end position="234"/>
    </location>
</feature>
<keyword evidence="10" id="KW-1185">Reference proteome</keyword>
<dbReference type="InterPro" id="IPR020846">
    <property type="entry name" value="MFS_dom"/>
</dbReference>
<feature type="transmembrane region" description="Helical" evidence="7">
    <location>
        <begin position="340"/>
        <end position="363"/>
    </location>
</feature>
<evidence type="ECO:0000259" key="8">
    <source>
        <dbReference type="PROSITE" id="PS50850"/>
    </source>
</evidence>
<protein>
    <recommendedName>
        <fullName evidence="8">Major facilitator superfamily (MFS) profile domain-containing protein</fullName>
    </recommendedName>
</protein>
<feature type="transmembrane region" description="Helical" evidence="7">
    <location>
        <begin position="67"/>
        <end position="87"/>
    </location>
</feature>
<evidence type="ECO:0000256" key="2">
    <source>
        <dbReference type="ARBA" id="ARBA00008335"/>
    </source>
</evidence>
<evidence type="ECO:0000256" key="3">
    <source>
        <dbReference type="ARBA" id="ARBA00022448"/>
    </source>
</evidence>
<dbReference type="AlphaFoldDB" id="A0A402A7R8"/>
<feature type="transmembrane region" description="Helical" evidence="7">
    <location>
        <begin position="162"/>
        <end position="181"/>
    </location>
</feature>
<proteinExistence type="inferred from homology"/>
<keyword evidence="3" id="KW-0813">Transport</keyword>
<dbReference type="GO" id="GO:0022857">
    <property type="term" value="F:transmembrane transporter activity"/>
    <property type="evidence" value="ECO:0007669"/>
    <property type="project" value="InterPro"/>
</dbReference>
<dbReference type="PANTHER" id="PTHR23514">
    <property type="entry name" value="BYPASS OF STOP CODON PROTEIN 6"/>
    <property type="match status" value="1"/>
</dbReference>
<dbReference type="Gene3D" id="1.20.1250.20">
    <property type="entry name" value="MFS general substrate transporter like domains"/>
    <property type="match status" value="2"/>
</dbReference>
<feature type="transmembrane region" description="Helical" evidence="7">
    <location>
        <begin position="369"/>
        <end position="389"/>
    </location>
</feature>
<evidence type="ECO:0000256" key="6">
    <source>
        <dbReference type="ARBA" id="ARBA00023136"/>
    </source>
</evidence>
<feature type="transmembrane region" description="Helical" evidence="7">
    <location>
        <begin position="307"/>
        <end position="328"/>
    </location>
</feature>
<evidence type="ECO:0000256" key="7">
    <source>
        <dbReference type="SAM" id="Phobius"/>
    </source>
</evidence>
<dbReference type="Pfam" id="PF07690">
    <property type="entry name" value="MFS_1"/>
    <property type="match status" value="1"/>
</dbReference>
<dbReference type="InterPro" id="IPR011701">
    <property type="entry name" value="MFS"/>
</dbReference>
<dbReference type="PANTHER" id="PTHR23514:SF3">
    <property type="entry name" value="BYPASS OF STOP CODON PROTEIN 6"/>
    <property type="match status" value="1"/>
</dbReference>
<dbReference type="EMBL" id="BIFR01000002">
    <property type="protein sequence ID" value="GCE15220.1"/>
    <property type="molecule type" value="Genomic_DNA"/>
</dbReference>
<feature type="transmembrane region" description="Helical" evidence="7">
    <location>
        <begin position="38"/>
        <end position="60"/>
    </location>
</feature>
<comment type="similarity">
    <text evidence="2">Belongs to the major facilitator superfamily.</text>
</comment>
<sequence length="394" mass="41922">MMTGIICLAYGTFAFTGAGWGPLLPPLSTQLQLPLDQVGLLVVAWSFGYIPGALTGGNFLDRSGPRFVLALATFLMTIGVGALFLFLTFHVNVLIGLICFSGVIGAGGGMVDSTGNGLISTLYKKKSATALNLFTQLYPLSSMIIALIDGLLLLWFHGDARPPLLVTFSMGIVTLLATIFMPTHLPKEETEEIVEALELPLPRASLWKRLQALLTIQAPVALGIFLVAGVITIVRTWAATYLHVIYGQDINVAATWSGIMLGLSVVAGLLISLIIGRLGAWRMSLISMSASILGLLLLLCFSSQTMALISLTIAIIGLTPLAASFLSLGNERSQGNVGSVMGLLFFSIGISNTIYNWIFSFLFNRVGPSWGIVFCIVALTGGIVAALTLRPQAR</sequence>
<dbReference type="InterPro" id="IPR036259">
    <property type="entry name" value="MFS_trans_sf"/>
</dbReference>
<keyword evidence="6 7" id="KW-0472">Membrane</keyword>